<protein>
    <recommendedName>
        <fullName evidence="2">Sister chromatid cohesion protein DCC1</fullName>
    </recommendedName>
</protein>
<comment type="caution">
    <text evidence="4">The sequence shown here is derived from an EMBL/GenBank/DDBJ whole genome shotgun (WGS) entry which is preliminary data.</text>
</comment>
<dbReference type="GO" id="GO:0031390">
    <property type="term" value="C:Ctf18 RFC-like complex"/>
    <property type="evidence" value="ECO:0007669"/>
    <property type="project" value="InterPro"/>
</dbReference>
<accession>A0A834M783</accession>
<dbReference type="GO" id="GO:0000785">
    <property type="term" value="C:chromatin"/>
    <property type="evidence" value="ECO:0007669"/>
    <property type="project" value="TreeGrafter"/>
</dbReference>
<dbReference type="InterPro" id="IPR019128">
    <property type="entry name" value="Dcc1"/>
</dbReference>
<evidence type="ECO:0000256" key="3">
    <source>
        <dbReference type="ARBA" id="ARBA00022705"/>
    </source>
</evidence>
<sequence length="366" mass="42336">MSKINSERELKDVNEILEHAKLTENDILPTSQALFFASSDIHSSNVRLLELNSELLKAIEANEVLTIKGEDDDEVVICTSKSTFRVTEAETSNNLLLIKSLQFSNNIQTQNQRSVRKVEICNVFQEYLEATPGRPHLNKLYDILSNTIYRGPEYEYEIEGKQLYSLEELKGIVQSSDRELNDAIKAMDVVEIDGKIREIDFEYHFRVLSYMLKLIEENSWDLDMIDYDVTCESLSELVHGDIVKSLFEKYTEDSRVIDGLPLYRYKEFDVCQFFARVLLKEAGKFNLEEFLQAWRDSVPEETSLPDNINERFKVLFDVKEKWSVPEITPYIRSLTTDKLDVNALLAKHARASKVDGVKYYSAKHAK</sequence>
<keyword evidence="3" id="KW-0235">DNA replication</keyword>
<evidence type="ECO:0000313" key="5">
    <source>
        <dbReference type="Proteomes" id="UP000625711"/>
    </source>
</evidence>
<organism evidence="4 5">
    <name type="scientific">Rhynchophorus ferrugineus</name>
    <name type="common">Red palm weevil</name>
    <name type="synonym">Curculio ferrugineus</name>
    <dbReference type="NCBI Taxonomy" id="354439"/>
    <lineage>
        <taxon>Eukaryota</taxon>
        <taxon>Metazoa</taxon>
        <taxon>Ecdysozoa</taxon>
        <taxon>Arthropoda</taxon>
        <taxon>Hexapoda</taxon>
        <taxon>Insecta</taxon>
        <taxon>Pterygota</taxon>
        <taxon>Neoptera</taxon>
        <taxon>Endopterygota</taxon>
        <taxon>Coleoptera</taxon>
        <taxon>Polyphaga</taxon>
        <taxon>Cucujiformia</taxon>
        <taxon>Curculionidae</taxon>
        <taxon>Dryophthorinae</taxon>
        <taxon>Rhynchophorus</taxon>
    </lineage>
</organism>
<dbReference type="GO" id="GO:0000775">
    <property type="term" value="C:chromosome, centromeric region"/>
    <property type="evidence" value="ECO:0007669"/>
    <property type="project" value="TreeGrafter"/>
</dbReference>
<gene>
    <name evidence="4" type="ORF">GWI33_014060</name>
</gene>
<dbReference type="OrthoDB" id="5199543at2759"/>
<keyword evidence="5" id="KW-1185">Reference proteome</keyword>
<dbReference type="Pfam" id="PF09724">
    <property type="entry name" value="Dcc1"/>
    <property type="match status" value="1"/>
</dbReference>
<comment type="similarity">
    <text evidence="1">Belongs to the DCC1 family.</text>
</comment>
<evidence type="ECO:0000256" key="2">
    <source>
        <dbReference type="ARBA" id="ARBA00017682"/>
    </source>
</evidence>
<dbReference type="EMBL" id="JAACXV010013533">
    <property type="protein sequence ID" value="KAF7273208.1"/>
    <property type="molecule type" value="Genomic_DNA"/>
</dbReference>
<proteinExistence type="inferred from homology"/>
<dbReference type="PANTHER" id="PTHR13395:SF6">
    <property type="entry name" value="SISTER CHROMATID COHESION PROTEIN DCC1"/>
    <property type="match status" value="1"/>
</dbReference>
<dbReference type="GO" id="GO:0034088">
    <property type="term" value="P:maintenance of mitotic sister chromatid cohesion"/>
    <property type="evidence" value="ECO:0007669"/>
    <property type="project" value="TreeGrafter"/>
</dbReference>
<evidence type="ECO:0000313" key="4">
    <source>
        <dbReference type="EMBL" id="KAF7273208.1"/>
    </source>
</evidence>
<evidence type="ECO:0000256" key="1">
    <source>
        <dbReference type="ARBA" id="ARBA00007017"/>
    </source>
</evidence>
<dbReference type="PANTHER" id="PTHR13395">
    <property type="entry name" value="SISTER CHROMATID COHESION PROTEIN DCC1-RELATED"/>
    <property type="match status" value="1"/>
</dbReference>
<name>A0A834M783_RHYFE</name>
<dbReference type="AlphaFoldDB" id="A0A834M783"/>
<dbReference type="Proteomes" id="UP000625711">
    <property type="component" value="Unassembled WGS sequence"/>
</dbReference>
<reference evidence="4" key="1">
    <citation type="submission" date="2020-08" db="EMBL/GenBank/DDBJ databases">
        <title>Genome sequencing and assembly of the red palm weevil Rhynchophorus ferrugineus.</title>
        <authorList>
            <person name="Dias G.B."/>
            <person name="Bergman C.M."/>
            <person name="Manee M."/>
        </authorList>
    </citation>
    <scope>NUCLEOTIDE SEQUENCE</scope>
    <source>
        <strain evidence="4">AA-2017</strain>
        <tissue evidence="4">Whole larva</tissue>
    </source>
</reference>
<dbReference type="GO" id="GO:0006260">
    <property type="term" value="P:DNA replication"/>
    <property type="evidence" value="ECO:0007669"/>
    <property type="project" value="UniProtKB-KW"/>
</dbReference>